<evidence type="ECO:0000313" key="1">
    <source>
        <dbReference type="EMBL" id="CUP74558.1"/>
    </source>
</evidence>
<protein>
    <submittedName>
        <fullName evidence="1">Uncharacterized protein</fullName>
    </submittedName>
</protein>
<evidence type="ECO:0000313" key="2">
    <source>
        <dbReference type="Proteomes" id="UP000095709"/>
    </source>
</evidence>
<sequence>MTSPGKVWYIALKLGVDFSTCNKVLFATQLSKADNCVAFFVGNEAKSVPARKPTNRKDHKWR</sequence>
<dbReference type="EMBL" id="CZAL01000016">
    <property type="protein sequence ID" value="CUP74558.1"/>
    <property type="molecule type" value="Genomic_DNA"/>
</dbReference>
<name>A0A174QUJ5_9FIRM</name>
<dbReference type="AlphaFoldDB" id="A0A174QUJ5"/>
<proteinExistence type="predicted"/>
<organism evidence="1 2">
    <name type="scientific">Fusicatenibacter saccharivorans</name>
    <dbReference type="NCBI Taxonomy" id="1150298"/>
    <lineage>
        <taxon>Bacteria</taxon>
        <taxon>Bacillati</taxon>
        <taxon>Bacillota</taxon>
        <taxon>Clostridia</taxon>
        <taxon>Lachnospirales</taxon>
        <taxon>Lachnospiraceae</taxon>
        <taxon>Fusicatenibacter</taxon>
    </lineage>
</organism>
<reference evidence="1 2" key="1">
    <citation type="submission" date="2015-09" db="EMBL/GenBank/DDBJ databases">
        <authorList>
            <consortium name="Pathogen Informatics"/>
        </authorList>
    </citation>
    <scope>NUCLEOTIDE SEQUENCE [LARGE SCALE GENOMIC DNA]</scope>
    <source>
        <strain evidence="1 2">2789STDY5834885</strain>
    </source>
</reference>
<accession>A0A174QUJ5</accession>
<gene>
    <name evidence="1" type="ORF">ERS852498_02703</name>
</gene>
<dbReference type="Proteomes" id="UP000095709">
    <property type="component" value="Unassembled WGS sequence"/>
</dbReference>